<evidence type="ECO:0000256" key="3">
    <source>
        <dbReference type="ARBA" id="ARBA00022516"/>
    </source>
</evidence>
<evidence type="ECO:0000313" key="12">
    <source>
        <dbReference type="Proteomes" id="UP000273982"/>
    </source>
</evidence>
<gene>
    <name evidence="10 11" type="primary">plsX</name>
    <name evidence="11" type="ORF">EHO51_04475</name>
</gene>
<dbReference type="GO" id="GO:0008654">
    <property type="term" value="P:phospholipid biosynthetic process"/>
    <property type="evidence" value="ECO:0007669"/>
    <property type="project" value="UniProtKB-KW"/>
</dbReference>
<evidence type="ECO:0000256" key="10">
    <source>
        <dbReference type="HAMAP-Rule" id="MF_00019"/>
    </source>
</evidence>
<evidence type="ECO:0000256" key="7">
    <source>
        <dbReference type="ARBA" id="ARBA00023264"/>
    </source>
</evidence>
<evidence type="ECO:0000256" key="2">
    <source>
        <dbReference type="ARBA" id="ARBA00022490"/>
    </source>
</evidence>
<accession>A0A3G8M584</accession>
<dbReference type="EC" id="2.3.1.274" evidence="8 10"/>
<dbReference type="PANTHER" id="PTHR30100:SF1">
    <property type="entry name" value="PHOSPHATE ACYLTRANSFERASE"/>
    <property type="match status" value="1"/>
</dbReference>
<keyword evidence="6 10" id="KW-0594">Phospholipid biosynthesis</keyword>
<dbReference type="GO" id="GO:0005737">
    <property type="term" value="C:cytoplasm"/>
    <property type="evidence" value="ECO:0007669"/>
    <property type="project" value="UniProtKB-SubCell"/>
</dbReference>
<evidence type="ECO:0000256" key="1">
    <source>
        <dbReference type="ARBA" id="ARBA00001232"/>
    </source>
</evidence>
<dbReference type="UniPathway" id="UPA00085"/>
<evidence type="ECO:0000256" key="9">
    <source>
        <dbReference type="ARBA" id="ARBA00046608"/>
    </source>
</evidence>
<dbReference type="PIRSF" id="PIRSF002465">
    <property type="entry name" value="Phsphlp_syn_PlsX"/>
    <property type="match status" value="1"/>
</dbReference>
<evidence type="ECO:0000256" key="8">
    <source>
        <dbReference type="ARBA" id="ARBA00024069"/>
    </source>
</evidence>
<sequence length="358" mass="37686">MPQTIRIALDAMGGDFGPKVTIAGAANALERRPESRFLLIGDEPAIRAQLQRHPRLAECADVRHSSVSIRMDDKPSQALRYGRRVSSMWLAIEAVKKGDADVAVSAGNTGALMAMAKICLHTMARVDRPALACLWPTLRGQSVVLDVGASMGANASHLVDLAIMGAAMARVILGLERPTVGLLNVGTEEIKGIEEVKAASTLLRDLNLPGFDYLGFMEGDGIGKGVVDVVVTEGFTGNIALKTAEGTAAQVGVYLKQAMSGSLLAKLGYVLARGAFRDLRAKVDTRATNGGVFLGLEGIVIKSHGSADSIGFARAVEIGHEMAGSDLLNRIRDTVALAHRLEGQDGADSTSPPREAAQ</sequence>
<comment type="similarity">
    <text evidence="10">Belongs to the PlsX family.</text>
</comment>
<comment type="function">
    <text evidence="10">Catalyzes the reversible formation of acyl-phosphate (acyl-PO(4)) from acyl-[acyl-carrier-protein] (acyl-ACP). This enzyme utilizes acyl-ACP as fatty acyl donor, but not acyl-CoA.</text>
</comment>
<dbReference type="EMBL" id="CP034086">
    <property type="protein sequence ID" value="AZG76048.1"/>
    <property type="molecule type" value="Genomic_DNA"/>
</dbReference>
<dbReference type="Pfam" id="PF02504">
    <property type="entry name" value="FA_synthesis"/>
    <property type="match status" value="1"/>
</dbReference>
<name>A0A3G8M584_9HYPH</name>
<dbReference type="AlphaFoldDB" id="A0A3G8M584"/>
<keyword evidence="11" id="KW-0012">Acyltransferase</keyword>
<organism evidence="11 12">
    <name type="scientific">Methylocystis rosea</name>
    <dbReference type="NCBI Taxonomy" id="173366"/>
    <lineage>
        <taxon>Bacteria</taxon>
        <taxon>Pseudomonadati</taxon>
        <taxon>Pseudomonadota</taxon>
        <taxon>Alphaproteobacteria</taxon>
        <taxon>Hyphomicrobiales</taxon>
        <taxon>Methylocystaceae</taxon>
        <taxon>Methylocystis</taxon>
    </lineage>
</organism>
<evidence type="ECO:0000313" key="11">
    <source>
        <dbReference type="EMBL" id="AZG76048.1"/>
    </source>
</evidence>
<evidence type="ECO:0000256" key="5">
    <source>
        <dbReference type="ARBA" id="ARBA00023098"/>
    </source>
</evidence>
<comment type="subcellular location">
    <subcellularLocation>
        <location evidence="10">Cytoplasm</location>
    </subcellularLocation>
    <text evidence="10">Associated with the membrane possibly through PlsY.</text>
</comment>
<dbReference type="GO" id="GO:0043811">
    <property type="term" value="F:phosphate:acyl-[acyl carrier protein] acyltransferase activity"/>
    <property type="evidence" value="ECO:0007669"/>
    <property type="project" value="UniProtKB-UniRule"/>
</dbReference>
<keyword evidence="4 10" id="KW-0808">Transferase</keyword>
<dbReference type="InterPro" id="IPR012281">
    <property type="entry name" value="Phospholipid_synth_PlsX-like"/>
</dbReference>
<dbReference type="GO" id="GO:0006633">
    <property type="term" value="P:fatty acid biosynthetic process"/>
    <property type="evidence" value="ECO:0007669"/>
    <property type="project" value="UniProtKB-UniRule"/>
</dbReference>
<dbReference type="InterPro" id="IPR003664">
    <property type="entry name" value="FA_synthesis"/>
</dbReference>
<dbReference type="NCBIfam" id="TIGR00182">
    <property type="entry name" value="plsX"/>
    <property type="match status" value="1"/>
</dbReference>
<dbReference type="KEGG" id="mros:EHO51_04475"/>
<dbReference type="RefSeq" id="WP_124737886.1">
    <property type="nucleotide sequence ID" value="NZ_CP034086.1"/>
</dbReference>
<comment type="subunit">
    <text evidence="9 10">Homodimer. Probably interacts with PlsY.</text>
</comment>
<reference evidence="11 12" key="1">
    <citation type="submission" date="2018-11" db="EMBL/GenBank/DDBJ databases">
        <title>Genome squencing of methanotrophic bacteria isolated from alkaline groundwater in Korea.</title>
        <authorList>
            <person name="Nguyen L.N."/>
        </authorList>
    </citation>
    <scope>NUCLEOTIDE SEQUENCE [LARGE SCALE GENOMIC DNA]</scope>
    <source>
        <strain evidence="11 12">GW6</strain>
    </source>
</reference>
<dbReference type="HAMAP" id="MF_00019">
    <property type="entry name" value="PlsX"/>
    <property type="match status" value="1"/>
</dbReference>
<dbReference type="PANTHER" id="PTHR30100">
    <property type="entry name" value="FATTY ACID/PHOSPHOLIPID SYNTHESIS PROTEIN PLSX"/>
    <property type="match status" value="1"/>
</dbReference>
<dbReference type="Proteomes" id="UP000273982">
    <property type="component" value="Chromosome"/>
</dbReference>
<evidence type="ECO:0000256" key="6">
    <source>
        <dbReference type="ARBA" id="ARBA00023209"/>
    </source>
</evidence>
<keyword evidence="5 10" id="KW-0443">Lipid metabolism</keyword>
<comment type="pathway">
    <text evidence="10">Lipid metabolism; phospholipid metabolism.</text>
</comment>
<dbReference type="Gene3D" id="3.40.718.10">
    <property type="entry name" value="Isopropylmalate Dehydrogenase"/>
    <property type="match status" value="1"/>
</dbReference>
<comment type="catalytic activity">
    <reaction evidence="1 10">
        <text>a fatty acyl-[ACP] + phosphate = an acyl phosphate + holo-[ACP]</text>
        <dbReference type="Rhea" id="RHEA:42292"/>
        <dbReference type="Rhea" id="RHEA-COMP:9685"/>
        <dbReference type="Rhea" id="RHEA-COMP:14125"/>
        <dbReference type="ChEBI" id="CHEBI:43474"/>
        <dbReference type="ChEBI" id="CHEBI:59918"/>
        <dbReference type="ChEBI" id="CHEBI:64479"/>
        <dbReference type="ChEBI" id="CHEBI:138651"/>
        <dbReference type="EC" id="2.3.1.274"/>
    </reaction>
</comment>
<keyword evidence="7 10" id="KW-1208">Phospholipid metabolism</keyword>
<keyword evidence="3 10" id="KW-0444">Lipid biosynthesis</keyword>
<keyword evidence="2 10" id="KW-0963">Cytoplasm</keyword>
<evidence type="ECO:0000256" key="4">
    <source>
        <dbReference type="ARBA" id="ARBA00022679"/>
    </source>
</evidence>
<proteinExistence type="inferred from homology"/>
<dbReference type="SUPFAM" id="SSF53659">
    <property type="entry name" value="Isocitrate/Isopropylmalate dehydrogenase-like"/>
    <property type="match status" value="1"/>
</dbReference>
<protein>
    <recommendedName>
        <fullName evidence="8 10">Phosphate acyltransferase</fullName>
        <ecNumber evidence="8 10">2.3.1.274</ecNumber>
    </recommendedName>
    <alternativeName>
        <fullName evidence="10">Acyl-ACP phosphotransacylase</fullName>
    </alternativeName>
    <alternativeName>
        <fullName evidence="10">Acyl-[acyl-carrier-protein]--phosphate acyltransferase</fullName>
    </alternativeName>
    <alternativeName>
        <fullName evidence="10">Phosphate-acyl-ACP acyltransferase</fullName>
    </alternativeName>
</protein>